<dbReference type="HAMAP" id="MF_01401">
    <property type="entry name" value="MsrA"/>
    <property type="match status" value="1"/>
</dbReference>
<keyword evidence="3 9" id="KW-0560">Oxidoreductase</keyword>
<dbReference type="PROSITE" id="PS51257">
    <property type="entry name" value="PROKAR_LIPOPROTEIN"/>
    <property type="match status" value="1"/>
</dbReference>
<comment type="caution">
    <text evidence="14">The sequence shown here is derived from an EMBL/GenBank/DDBJ whole genome shotgun (WGS) entry which is preliminary data.</text>
</comment>
<dbReference type="Gene3D" id="2.170.150.20">
    <property type="entry name" value="Peptide methionine sulfoxide reductase"/>
    <property type="match status" value="1"/>
</dbReference>
<dbReference type="Gene3D" id="3.30.1060.10">
    <property type="entry name" value="Peptide methionine sulphoxide reductase MsrA"/>
    <property type="match status" value="1"/>
</dbReference>
<evidence type="ECO:0000256" key="8">
    <source>
        <dbReference type="ARBA" id="ARBA00048782"/>
    </source>
</evidence>
<dbReference type="GO" id="GO:0033743">
    <property type="term" value="F:peptide-methionine (R)-S-oxide reductase activity"/>
    <property type="evidence" value="ECO:0007669"/>
    <property type="project" value="UniProtKB-UniRule"/>
</dbReference>
<evidence type="ECO:0000256" key="5">
    <source>
        <dbReference type="ARBA" id="ARBA00024679"/>
    </source>
</evidence>
<comment type="caution">
    <text evidence="9">Lacks conserved residue(s) required for the propagation of feature annotation.</text>
</comment>
<evidence type="ECO:0000256" key="1">
    <source>
        <dbReference type="ARBA" id="ARBA00008076"/>
    </source>
</evidence>
<dbReference type="PANTHER" id="PTHR10173">
    <property type="entry name" value="METHIONINE SULFOXIDE REDUCTASE"/>
    <property type="match status" value="1"/>
</dbReference>
<gene>
    <name evidence="9 14" type="primary">msrB</name>
    <name evidence="10" type="synonym">msrA</name>
    <name evidence="14" type="ORF">IAC59_10385</name>
</gene>
<dbReference type="EC" id="1.8.4.12" evidence="9"/>
<protein>
    <recommendedName>
        <fullName evidence="9 10">Multifunctional fusion protein</fullName>
    </recommendedName>
    <domain>
        <recommendedName>
            <fullName evidence="10">Peptide methionine sulfoxide reductase MsrA</fullName>
            <shortName evidence="10">Protein-methionine-S-oxide reductase</shortName>
            <ecNumber evidence="10">1.8.4.11</ecNumber>
        </recommendedName>
        <alternativeName>
            <fullName evidence="10">Peptide-methionine (S)-S-oxide reductase</fullName>
            <shortName evidence="10">Peptide Met(O) reductase</shortName>
        </alternativeName>
    </domain>
    <domain>
        <recommendedName>
            <fullName evidence="9">Peptide methionine sulfoxide reductase MsrB</fullName>
            <ecNumber evidence="9">1.8.4.12</ecNumber>
        </recommendedName>
        <alternativeName>
            <fullName evidence="9">Peptide-methionine (R)-S-oxide reductase</fullName>
        </alternativeName>
    </domain>
</protein>
<feature type="region of interest" description="Disordered" evidence="11">
    <location>
        <begin position="26"/>
        <end position="47"/>
    </location>
</feature>
<accession>A0A9D1S5F6</accession>
<dbReference type="HAMAP" id="MF_01400">
    <property type="entry name" value="MsrB"/>
    <property type="match status" value="1"/>
</dbReference>
<dbReference type="NCBIfam" id="TIGR00401">
    <property type="entry name" value="msrA"/>
    <property type="match status" value="1"/>
</dbReference>
<comment type="similarity">
    <text evidence="2">In the N-terminal section; belongs to the MsrA Met sulfoxide reductase family.</text>
</comment>
<dbReference type="NCBIfam" id="TIGR00357">
    <property type="entry name" value="peptide-methionine (R)-S-oxide reductase MsrB"/>
    <property type="match status" value="1"/>
</dbReference>
<dbReference type="Proteomes" id="UP000824123">
    <property type="component" value="Unassembled WGS sequence"/>
</dbReference>
<feature type="domain" description="MsrB" evidence="13">
    <location>
        <begin position="230"/>
        <end position="353"/>
    </location>
</feature>
<evidence type="ECO:0000256" key="3">
    <source>
        <dbReference type="ARBA" id="ARBA00023002"/>
    </source>
</evidence>
<evidence type="ECO:0000256" key="7">
    <source>
        <dbReference type="ARBA" id="ARBA00048488"/>
    </source>
</evidence>
<reference evidence="14" key="1">
    <citation type="submission" date="2020-10" db="EMBL/GenBank/DDBJ databases">
        <authorList>
            <person name="Gilroy R."/>
        </authorList>
    </citation>
    <scope>NUCLEOTIDE SEQUENCE</scope>
    <source>
        <strain evidence="14">ChiSxjej2B14-8506</strain>
    </source>
</reference>
<feature type="active site" evidence="10">
    <location>
        <position position="63"/>
    </location>
</feature>
<dbReference type="PROSITE" id="PS51790">
    <property type="entry name" value="MSRB"/>
    <property type="match status" value="1"/>
</dbReference>
<dbReference type="InterPro" id="IPR036509">
    <property type="entry name" value="Met_Sox_Rdtase_MsrA_sf"/>
</dbReference>
<dbReference type="EC" id="1.8.4.11" evidence="10"/>
<dbReference type="GO" id="GO:0008113">
    <property type="term" value="F:peptide-methionine (S)-S-oxide reductase activity"/>
    <property type="evidence" value="ECO:0007669"/>
    <property type="project" value="UniProtKB-UniRule"/>
</dbReference>
<keyword evidence="4" id="KW-0511">Multifunctional enzyme</keyword>
<proteinExistence type="inferred from homology"/>
<dbReference type="Pfam" id="PF01625">
    <property type="entry name" value="PMSR"/>
    <property type="match status" value="1"/>
</dbReference>
<reference evidence="14" key="2">
    <citation type="journal article" date="2021" name="PeerJ">
        <title>Extensive microbial diversity within the chicken gut microbiome revealed by metagenomics and culture.</title>
        <authorList>
            <person name="Gilroy R."/>
            <person name="Ravi A."/>
            <person name="Getino M."/>
            <person name="Pursley I."/>
            <person name="Horton D.L."/>
            <person name="Alikhan N.F."/>
            <person name="Baker D."/>
            <person name="Gharbi K."/>
            <person name="Hall N."/>
            <person name="Watson M."/>
            <person name="Adriaenssens E.M."/>
            <person name="Foster-Nyarko E."/>
            <person name="Jarju S."/>
            <person name="Secka A."/>
            <person name="Antonio M."/>
            <person name="Oren A."/>
            <person name="Chaudhuri R.R."/>
            <person name="La Ragione R."/>
            <person name="Hildebrand F."/>
            <person name="Pallen M.J."/>
        </authorList>
    </citation>
    <scope>NUCLEOTIDE SEQUENCE</scope>
    <source>
        <strain evidence="14">ChiSxjej2B14-8506</strain>
    </source>
</reference>
<dbReference type="InterPro" id="IPR011057">
    <property type="entry name" value="Mss4-like_sf"/>
</dbReference>
<evidence type="ECO:0000313" key="14">
    <source>
        <dbReference type="EMBL" id="HIU47645.1"/>
    </source>
</evidence>
<comment type="similarity">
    <text evidence="9">Belongs to the MsrB Met sulfoxide reductase family.</text>
</comment>
<dbReference type="SUPFAM" id="SSF51316">
    <property type="entry name" value="Mss4-like"/>
    <property type="match status" value="1"/>
</dbReference>
<comment type="similarity">
    <text evidence="1">In the C-terminal section; belongs to the MsrB Met sulfoxide reductase family.</text>
</comment>
<evidence type="ECO:0000256" key="12">
    <source>
        <dbReference type="SAM" id="SignalP"/>
    </source>
</evidence>
<dbReference type="GO" id="GO:0030091">
    <property type="term" value="P:protein repair"/>
    <property type="evidence" value="ECO:0007669"/>
    <property type="project" value="InterPro"/>
</dbReference>
<feature type="active site" description="Nucleophile" evidence="9">
    <location>
        <position position="342"/>
    </location>
</feature>
<dbReference type="InterPro" id="IPR028427">
    <property type="entry name" value="Met_Sox_Rdtase_MsrB"/>
</dbReference>
<feature type="compositionally biased region" description="Basic and acidic residues" evidence="11">
    <location>
        <begin position="30"/>
        <end position="41"/>
    </location>
</feature>
<dbReference type="Pfam" id="PF01641">
    <property type="entry name" value="SelR"/>
    <property type="match status" value="1"/>
</dbReference>
<dbReference type="AlphaFoldDB" id="A0A9D1S5F6"/>
<feature type="signal peptide" evidence="12">
    <location>
        <begin position="1"/>
        <end position="20"/>
    </location>
</feature>
<dbReference type="GO" id="GO:0005737">
    <property type="term" value="C:cytoplasm"/>
    <property type="evidence" value="ECO:0007669"/>
    <property type="project" value="TreeGrafter"/>
</dbReference>
<dbReference type="FunFam" id="2.170.150.20:FF:000003">
    <property type="entry name" value="Peptide methionine sulfoxide reductase MsrB"/>
    <property type="match status" value="1"/>
</dbReference>
<evidence type="ECO:0000256" key="9">
    <source>
        <dbReference type="HAMAP-Rule" id="MF_01400"/>
    </source>
</evidence>
<dbReference type="SUPFAM" id="SSF55068">
    <property type="entry name" value="Peptide methionine sulfoxide reductase"/>
    <property type="match status" value="1"/>
</dbReference>
<comment type="similarity">
    <text evidence="10">Belongs to the MsrA Met sulfoxide reductase family.</text>
</comment>
<evidence type="ECO:0000256" key="11">
    <source>
        <dbReference type="SAM" id="MobiDB-lite"/>
    </source>
</evidence>
<dbReference type="InterPro" id="IPR002579">
    <property type="entry name" value="Met_Sox_Rdtase_MsrB_dom"/>
</dbReference>
<feature type="chain" id="PRO_5039566532" description="Multifunctional fusion protein" evidence="12">
    <location>
        <begin position="21"/>
        <end position="370"/>
    </location>
</feature>
<dbReference type="EMBL" id="DVNK01000063">
    <property type="protein sequence ID" value="HIU47645.1"/>
    <property type="molecule type" value="Genomic_DNA"/>
</dbReference>
<evidence type="ECO:0000313" key="15">
    <source>
        <dbReference type="Proteomes" id="UP000824123"/>
    </source>
</evidence>
<comment type="catalytic activity">
    <reaction evidence="7 9">
        <text>L-methionyl-[protein] + [thioredoxin]-disulfide + H2O = L-methionyl-(R)-S-oxide-[protein] + [thioredoxin]-dithiol</text>
        <dbReference type="Rhea" id="RHEA:24164"/>
        <dbReference type="Rhea" id="RHEA-COMP:10698"/>
        <dbReference type="Rhea" id="RHEA-COMP:10700"/>
        <dbReference type="Rhea" id="RHEA-COMP:12313"/>
        <dbReference type="Rhea" id="RHEA-COMP:12314"/>
        <dbReference type="ChEBI" id="CHEBI:15377"/>
        <dbReference type="ChEBI" id="CHEBI:16044"/>
        <dbReference type="ChEBI" id="CHEBI:29950"/>
        <dbReference type="ChEBI" id="CHEBI:45764"/>
        <dbReference type="ChEBI" id="CHEBI:50058"/>
        <dbReference type="EC" id="1.8.4.12"/>
    </reaction>
</comment>
<keyword evidence="12" id="KW-0732">Signal</keyword>
<name>A0A9D1S5F6_9FIRM</name>
<sequence length="370" mass="41376">MIKKLLSVLIIMMLLGGCSAPRGQQLEAKAQTDSESKRAPVESDEGSEYVDTAENTIYLAGGCFWGMEHLMQSIPGVIDVQSGYANGSGESDANYQAVCAGNTGFRETVRVEYDPEQVSLDALLLAYFYVIDPTVENRQGNDQGSQYQTGVYYTNAKAQATVERIADIERSRSESFHVEIGPLKNFYPAEEYHQDYLTKNPGGYCHIPRAEIELFSRLQIDPGDYRKPAAETIRDKLTAEQYRVTQESDTERPFANEFWDQFEKGIYVDVVTGEPLFCSTDKFESGCGWPAFSKPIESPAVIELPDDSHGMHRTEVRSRAGNSHLGHVFSGDPESPNGVRYCINSAALRFVPYEKMESEGYGYLMNLFDE</sequence>
<evidence type="ECO:0000256" key="2">
    <source>
        <dbReference type="ARBA" id="ARBA00011017"/>
    </source>
</evidence>
<dbReference type="InterPro" id="IPR002569">
    <property type="entry name" value="Met_Sox_Rdtase_MsrA_dom"/>
</dbReference>
<evidence type="ECO:0000256" key="4">
    <source>
        <dbReference type="ARBA" id="ARBA00023268"/>
    </source>
</evidence>
<comment type="catalytic activity">
    <reaction evidence="6 10">
        <text>L-methionyl-[protein] + [thioredoxin]-disulfide + H2O = L-methionyl-(S)-S-oxide-[protein] + [thioredoxin]-dithiol</text>
        <dbReference type="Rhea" id="RHEA:14217"/>
        <dbReference type="Rhea" id="RHEA-COMP:10698"/>
        <dbReference type="Rhea" id="RHEA-COMP:10700"/>
        <dbReference type="Rhea" id="RHEA-COMP:12313"/>
        <dbReference type="Rhea" id="RHEA-COMP:12315"/>
        <dbReference type="ChEBI" id="CHEBI:15377"/>
        <dbReference type="ChEBI" id="CHEBI:16044"/>
        <dbReference type="ChEBI" id="CHEBI:29950"/>
        <dbReference type="ChEBI" id="CHEBI:44120"/>
        <dbReference type="ChEBI" id="CHEBI:50058"/>
        <dbReference type="EC" id="1.8.4.11"/>
    </reaction>
</comment>
<comment type="catalytic activity">
    <reaction evidence="8 10">
        <text>[thioredoxin]-disulfide + L-methionine + H2O = L-methionine (S)-S-oxide + [thioredoxin]-dithiol</text>
        <dbReference type="Rhea" id="RHEA:19993"/>
        <dbReference type="Rhea" id="RHEA-COMP:10698"/>
        <dbReference type="Rhea" id="RHEA-COMP:10700"/>
        <dbReference type="ChEBI" id="CHEBI:15377"/>
        <dbReference type="ChEBI" id="CHEBI:29950"/>
        <dbReference type="ChEBI" id="CHEBI:50058"/>
        <dbReference type="ChEBI" id="CHEBI:57844"/>
        <dbReference type="ChEBI" id="CHEBI:58772"/>
        <dbReference type="EC" id="1.8.4.11"/>
    </reaction>
</comment>
<evidence type="ECO:0000259" key="13">
    <source>
        <dbReference type="PROSITE" id="PS51790"/>
    </source>
</evidence>
<evidence type="ECO:0000256" key="10">
    <source>
        <dbReference type="HAMAP-Rule" id="MF_01401"/>
    </source>
</evidence>
<evidence type="ECO:0000256" key="6">
    <source>
        <dbReference type="ARBA" id="ARBA00047806"/>
    </source>
</evidence>
<organism evidence="14 15">
    <name type="scientific">Candidatus Fimadaptatus faecigallinarum</name>
    <dbReference type="NCBI Taxonomy" id="2840814"/>
    <lineage>
        <taxon>Bacteria</taxon>
        <taxon>Bacillati</taxon>
        <taxon>Bacillota</taxon>
        <taxon>Clostridia</taxon>
        <taxon>Eubacteriales</taxon>
        <taxon>Candidatus Fimadaptatus</taxon>
    </lineage>
</organism>
<dbReference type="PANTHER" id="PTHR10173:SF59">
    <property type="entry name" value="PEPTIDE METHIONINE SULFOXIDE REDUCTASE MSRA_MSRB"/>
    <property type="match status" value="1"/>
</dbReference>
<comment type="function">
    <text evidence="5 10">Has an important function as a repair enzyme for proteins that have been inactivated by oxidation. Catalyzes the reversible oxidation-reduction of methionine sulfoxide in proteins to methionine.</text>
</comment>
<dbReference type="GO" id="GO:0006979">
    <property type="term" value="P:response to oxidative stress"/>
    <property type="evidence" value="ECO:0007669"/>
    <property type="project" value="InterPro"/>
</dbReference>